<evidence type="ECO:0000313" key="2">
    <source>
        <dbReference type="EMBL" id="CAG8766666.1"/>
    </source>
</evidence>
<keyword evidence="3" id="KW-1185">Reference proteome</keyword>
<gene>
    <name evidence="2" type="ORF">DERYTH_LOCUS18299</name>
</gene>
<dbReference type="AlphaFoldDB" id="A0A9N9NSH1"/>
<accession>A0A9N9NSH1</accession>
<feature type="region of interest" description="Disordered" evidence="1">
    <location>
        <begin position="32"/>
        <end position="109"/>
    </location>
</feature>
<proteinExistence type="predicted"/>
<feature type="non-terminal residue" evidence="2">
    <location>
        <position position="1"/>
    </location>
</feature>
<dbReference type="OrthoDB" id="2333711at2759"/>
<name>A0A9N9NSH1_9GLOM</name>
<feature type="compositionally biased region" description="Polar residues" evidence="1">
    <location>
        <begin position="73"/>
        <end position="83"/>
    </location>
</feature>
<evidence type="ECO:0000256" key="1">
    <source>
        <dbReference type="SAM" id="MobiDB-lite"/>
    </source>
</evidence>
<dbReference type="EMBL" id="CAJVPY010018365">
    <property type="protein sequence ID" value="CAG8766666.1"/>
    <property type="molecule type" value="Genomic_DNA"/>
</dbReference>
<dbReference type="Proteomes" id="UP000789405">
    <property type="component" value="Unassembled WGS sequence"/>
</dbReference>
<evidence type="ECO:0000313" key="3">
    <source>
        <dbReference type="Proteomes" id="UP000789405"/>
    </source>
</evidence>
<reference evidence="2" key="1">
    <citation type="submission" date="2021-06" db="EMBL/GenBank/DDBJ databases">
        <authorList>
            <person name="Kallberg Y."/>
            <person name="Tangrot J."/>
            <person name="Rosling A."/>
        </authorList>
    </citation>
    <scope>NUCLEOTIDE SEQUENCE</scope>
    <source>
        <strain evidence="2">MA453B</strain>
    </source>
</reference>
<organism evidence="2 3">
    <name type="scientific">Dentiscutata erythropus</name>
    <dbReference type="NCBI Taxonomy" id="1348616"/>
    <lineage>
        <taxon>Eukaryota</taxon>
        <taxon>Fungi</taxon>
        <taxon>Fungi incertae sedis</taxon>
        <taxon>Mucoromycota</taxon>
        <taxon>Glomeromycotina</taxon>
        <taxon>Glomeromycetes</taxon>
        <taxon>Diversisporales</taxon>
        <taxon>Gigasporaceae</taxon>
        <taxon>Dentiscutata</taxon>
    </lineage>
</organism>
<protein>
    <submittedName>
        <fullName evidence="2">15738_t:CDS:1</fullName>
    </submittedName>
</protein>
<sequence>MTYQKIIDNQRPPKPTEEWRRILESVSISDRISENNQESLQLVSAEHDTSSTNIQEDEVVHTEHPRDEEDSANSHIRLNTASTKAKDESSPVEKNRIINSSKDDTSRRESDLNKLLNITGNI</sequence>
<comment type="caution">
    <text evidence="2">The sequence shown here is derived from an EMBL/GenBank/DDBJ whole genome shotgun (WGS) entry which is preliminary data.</text>
</comment>
<feature type="compositionally biased region" description="Polar residues" evidence="1">
    <location>
        <begin position="32"/>
        <end position="42"/>
    </location>
</feature>
<feature type="compositionally biased region" description="Basic and acidic residues" evidence="1">
    <location>
        <begin position="84"/>
        <end position="109"/>
    </location>
</feature>
<feature type="compositionally biased region" description="Basic and acidic residues" evidence="1">
    <location>
        <begin position="58"/>
        <end position="67"/>
    </location>
</feature>